<comment type="caution">
    <text evidence="3">The sequence shown here is derived from an EMBL/GenBank/DDBJ whole genome shotgun (WGS) entry which is preliminary data.</text>
</comment>
<evidence type="ECO:0000313" key="3">
    <source>
        <dbReference type="EMBL" id="MCM4077112.1"/>
    </source>
</evidence>
<keyword evidence="2" id="KW-0472">Membrane</keyword>
<feature type="region of interest" description="Disordered" evidence="1">
    <location>
        <begin position="1"/>
        <end position="428"/>
    </location>
</feature>
<evidence type="ECO:0008006" key="5">
    <source>
        <dbReference type="Google" id="ProtNLM"/>
    </source>
</evidence>
<proteinExistence type="predicted"/>
<feature type="compositionally biased region" description="Pro residues" evidence="1">
    <location>
        <begin position="365"/>
        <end position="374"/>
    </location>
</feature>
<accession>A0ABT0XTP9</accession>
<feature type="transmembrane region" description="Helical" evidence="2">
    <location>
        <begin position="539"/>
        <end position="559"/>
    </location>
</feature>
<feature type="compositionally biased region" description="Pro residues" evidence="1">
    <location>
        <begin position="147"/>
        <end position="161"/>
    </location>
</feature>
<gene>
    <name evidence="3" type="ORF">LXN57_05970</name>
</gene>
<protein>
    <recommendedName>
        <fullName evidence="5">Meckel syndrome type 1 protein</fullName>
    </recommendedName>
</protein>
<feature type="compositionally biased region" description="Low complexity" evidence="1">
    <location>
        <begin position="229"/>
        <end position="238"/>
    </location>
</feature>
<feature type="compositionally biased region" description="Low complexity" evidence="1">
    <location>
        <begin position="245"/>
        <end position="304"/>
    </location>
</feature>
<feature type="compositionally biased region" description="Low complexity" evidence="1">
    <location>
        <begin position="183"/>
        <end position="199"/>
    </location>
</feature>
<reference evidence="3 4" key="1">
    <citation type="submission" date="2022-06" db="EMBL/GenBank/DDBJ databases">
        <title>Actinoplanes abujensis sp. nov., isolated from Nigerian arid soil.</title>
        <authorList>
            <person name="Ding P."/>
        </authorList>
    </citation>
    <scope>NUCLEOTIDE SEQUENCE [LARGE SCALE GENOMIC DNA]</scope>
    <source>
        <strain evidence="4">TRM88002</strain>
    </source>
</reference>
<dbReference type="RefSeq" id="WP_251797013.1">
    <property type="nucleotide sequence ID" value="NZ_JAMQOL010000007.1"/>
</dbReference>
<feature type="transmembrane region" description="Helical" evidence="2">
    <location>
        <begin position="571"/>
        <end position="590"/>
    </location>
</feature>
<keyword evidence="2" id="KW-1133">Transmembrane helix</keyword>
<evidence type="ECO:0000256" key="2">
    <source>
        <dbReference type="SAM" id="Phobius"/>
    </source>
</evidence>
<keyword evidence="4" id="KW-1185">Reference proteome</keyword>
<organism evidence="3 4">
    <name type="scientific">Paractinoplanes hotanensis</name>
    <dbReference type="NCBI Taxonomy" id="2906497"/>
    <lineage>
        <taxon>Bacteria</taxon>
        <taxon>Bacillati</taxon>
        <taxon>Actinomycetota</taxon>
        <taxon>Actinomycetes</taxon>
        <taxon>Micromonosporales</taxon>
        <taxon>Micromonosporaceae</taxon>
        <taxon>Paractinoplanes</taxon>
    </lineage>
</organism>
<dbReference type="EMBL" id="JAMQOL010000007">
    <property type="protein sequence ID" value="MCM4077112.1"/>
    <property type="molecule type" value="Genomic_DNA"/>
</dbReference>
<keyword evidence="2" id="KW-0812">Transmembrane</keyword>
<feature type="compositionally biased region" description="Low complexity" evidence="1">
    <location>
        <begin position="77"/>
        <end position="112"/>
    </location>
</feature>
<feature type="compositionally biased region" description="Pro residues" evidence="1">
    <location>
        <begin position="305"/>
        <end position="321"/>
    </location>
</feature>
<evidence type="ECO:0000313" key="4">
    <source>
        <dbReference type="Proteomes" id="UP001523216"/>
    </source>
</evidence>
<dbReference type="Proteomes" id="UP001523216">
    <property type="component" value="Unassembled WGS sequence"/>
</dbReference>
<sequence>MPGDTPQPGETPRSEGDPWSFADPDAAWWRGETDRSAGDPLPAPARHPRRRPAQAAEQAAGGTGVLLPPESVPRTGAAAEAHAAGAQDVAEELGPARAPRAAAEPLAVALPAVERDHDRPDPHRYDPLRPAAGHVARKSPETVAADAPPPAPQAAPTPPPTSQTLVAPAAASQSSVTPAAASQPFATTPAASQTQTSVTPPATSQGSVAPLAASHGSVTPPAASQGSVTPPATARTTVTPPPAPKAAGTQPPAPQTVTKPPTPQASTTPPAPQASATTSAPRASATPPTAEAAVVPSPVSKAAAVPPPAPKPPVTPAPKTPAPKATVTPPPDDVMVLPEPSLRHRPTVPLDRPMPARPRQGGPRPTEPLPPPTGSPATDARLERLENSPFWRGTSTDDTIEVPPGEEPPPALTRPRHRGTGRAARKRTGRPVSAQVSLVALGLVAAFFAWVSAEPFWLAVGHGDHGYATTTQCTGDGVTQRCAGRFADADGRYTITQVRLLGVEGQARQPGAVTPARMVSPDSLQAYVGGTGALLQLRWMLGFALVLLCGYAIAGVTKARRLDTAKARRAAVLLSLAGPLALLAGFLAAAY</sequence>
<name>A0ABT0XTP9_9ACTN</name>
<feature type="compositionally biased region" description="Basic and acidic residues" evidence="1">
    <location>
        <begin position="113"/>
        <end position="127"/>
    </location>
</feature>
<feature type="compositionally biased region" description="Basic residues" evidence="1">
    <location>
        <begin position="414"/>
        <end position="428"/>
    </location>
</feature>
<evidence type="ECO:0000256" key="1">
    <source>
        <dbReference type="SAM" id="MobiDB-lite"/>
    </source>
</evidence>